<organism evidence="1 2">
    <name type="scientific">Plenodomus tracheiphilus IPT5</name>
    <dbReference type="NCBI Taxonomy" id="1408161"/>
    <lineage>
        <taxon>Eukaryota</taxon>
        <taxon>Fungi</taxon>
        <taxon>Dikarya</taxon>
        <taxon>Ascomycota</taxon>
        <taxon>Pezizomycotina</taxon>
        <taxon>Dothideomycetes</taxon>
        <taxon>Pleosporomycetidae</taxon>
        <taxon>Pleosporales</taxon>
        <taxon>Pleosporineae</taxon>
        <taxon>Leptosphaeriaceae</taxon>
        <taxon>Plenodomus</taxon>
    </lineage>
</organism>
<gene>
    <name evidence="1" type="ORF">T440DRAFT_222033</name>
</gene>
<evidence type="ECO:0000313" key="1">
    <source>
        <dbReference type="EMBL" id="KAF2846699.1"/>
    </source>
</evidence>
<reference evidence="1" key="1">
    <citation type="submission" date="2020-01" db="EMBL/GenBank/DDBJ databases">
        <authorList>
            <consortium name="DOE Joint Genome Institute"/>
            <person name="Haridas S."/>
            <person name="Albert R."/>
            <person name="Binder M."/>
            <person name="Bloem J."/>
            <person name="Labutti K."/>
            <person name="Salamov A."/>
            <person name="Andreopoulos B."/>
            <person name="Baker S.E."/>
            <person name="Barry K."/>
            <person name="Bills G."/>
            <person name="Bluhm B.H."/>
            <person name="Cannon C."/>
            <person name="Castanera R."/>
            <person name="Culley D.E."/>
            <person name="Daum C."/>
            <person name="Ezra D."/>
            <person name="Gonzalez J.B."/>
            <person name="Henrissat B."/>
            <person name="Kuo A."/>
            <person name="Liang C."/>
            <person name="Lipzen A."/>
            <person name="Lutzoni F."/>
            <person name="Magnuson J."/>
            <person name="Mondo S."/>
            <person name="Nolan M."/>
            <person name="Ohm R."/>
            <person name="Pangilinan J."/>
            <person name="Park H.-J."/>
            <person name="Ramirez L."/>
            <person name="Alfaro M."/>
            <person name="Sun H."/>
            <person name="Tritt A."/>
            <person name="Yoshinaga Y."/>
            <person name="Zwiers L.-H."/>
            <person name="Turgeon B.G."/>
            <person name="Goodwin S.B."/>
            <person name="Spatafora J.W."/>
            <person name="Crous P.W."/>
            <person name="Grigoriev I.V."/>
        </authorList>
    </citation>
    <scope>NUCLEOTIDE SEQUENCE</scope>
    <source>
        <strain evidence="1">IPT5</strain>
    </source>
</reference>
<dbReference type="AlphaFoldDB" id="A0A6A7AX45"/>
<dbReference type="EMBL" id="MU006332">
    <property type="protein sequence ID" value="KAF2846699.1"/>
    <property type="molecule type" value="Genomic_DNA"/>
</dbReference>
<protein>
    <submittedName>
        <fullName evidence="1">Uncharacterized protein</fullName>
    </submittedName>
</protein>
<proteinExistence type="predicted"/>
<evidence type="ECO:0000313" key="2">
    <source>
        <dbReference type="Proteomes" id="UP000799423"/>
    </source>
</evidence>
<sequence>MIDKYMWQLFSRLHLVPQVRALEIWSISHGRYERDERGCSIPSYPAVKLTAELLKRSPLVRGLLNARRINNDKAGAEAIGNDVVASLFCSLVCVLPNLQELRIGNAWLMDFPIFVCLLSSDTSQQLRLPRAWQNGFSKTACAVLSSQITVLDIPAEMTAMMFFRAQNLFDFRSLSKLRELGLSMKALQFRPYRQTVQDPREIFPVTLEVLRISEASSDVTGHLRNLCIAKKGGHFPALRRVEVYFMEHLEESETFVLPPGLLVDIRAMFKDAKVAILVYFPPWALRTWDAGGTPWSLRIQGGALEEGELRTLYTDQVVQPETFKGSPGVEAEWDGDGDTVMKGCRDGIV</sequence>
<dbReference type="Proteomes" id="UP000799423">
    <property type="component" value="Unassembled WGS sequence"/>
</dbReference>
<keyword evidence="2" id="KW-1185">Reference proteome</keyword>
<dbReference type="OrthoDB" id="3219396at2759"/>
<name>A0A6A7AX45_9PLEO</name>
<accession>A0A6A7AX45</accession>